<feature type="transmembrane region" description="Helical" evidence="1">
    <location>
        <begin position="225"/>
        <end position="243"/>
    </location>
</feature>
<dbReference type="AlphaFoldDB" id="A0A1I1K3S8"/>
<dbReference type="Proteomes" id="UP000199438">
    <property type="component" value="Unassembled WGS sequence"/>
</dbReference>
<evidence type="ECO:0000256" key="1">
    <source>
        <dbReference type="SAM" id="Phobius"/>
    </source>
</evidence>
<name>A0A1I1K3S8_9FLAO</name>
<feature type="transmembrane region" description="Helical" evidence="1">
    <location>
        <begin position="199"/>
        <end position="219"/>
    </location>
</feature>
<feature type="transmembrane region" description="Helical" evidence="1">
    <location>
        <begin position="12"/>
        <end position="35"/>
    </location>
</feature>
<evidence type="ECO:0008006" key="4">
    <source>
        <dbReference type="Google" id="ProtNLM"/>
    </source>
</evidence>
<accession>A0A1I1K3S8</accession>
<evidence type="ECO:0000313" key="3">
    <source>
        <dbReference type="Proteomes" id="UP000199438"/>
    </source>
</evidence>
<organism evidence="2 3">
    <name type="scientific">Zunongwangia mangrovi</name>
    <dbReference type="NCBI Taxonomy" id="1334022"/>
    <lineage>
        <taxon>Bacteria</taxon>
        <taxon>Pseudomonadati</taxon>
        <taxon>Bacteroidota</taxon>
        <taxon>Flavobacteriia</taxon>
        <taxon>Flavobacteriales</taxon>
        <taxon>Flavobacteriaceae</taxon>
        <taxon>Zunongwangia</taxon>
    </lineage>
</organism>
<dbReference type="RefSeq" id="WP_092543223.1">
    <property type="nucleotide sequence ID" value="NZ_FOKV01000005.1"/>
</dbReference>
<keyword evidence="1" id="KW-1133">Transmembrane helix</keyword>
<dbReference type="EMBL" id="FOKV01000005">
    <property type="protein sequence ID" value="SFC55504.1"/>
    <property type="molecule type" value="Genomic_DNA"/>
</dbReference>
<feature type="transmembrane region" description="Helical" evidence="1">
    <location>
        <begin position="129"/>
        <end position="147"/>
    </location>
</feature>
<feature type="transmembrane region" description="Helical" evidence="1">
    <location>
        <begin position="159"/>
        <end position="178"/>
    </location>
</feature>
<keyword evidence="1" id="KW-0472">Membrane</keyword>
<feature type="transmembrane region" description="Helical" evidence="1">
    <location>
        <begin position="98"/>
        <end position="117"/>
    </location>
</feature>
<evidence type="ECO:0000313" key="2">
    <source>
        <dbReference type="EMBL" id="SFC55504.1"/>
    </source>
</evidence>
<keyword evidence="1" id="KW-0812">Transmembrane</keyword>
<feature type="transmembrane region" description="Helical" evidence="1">
    <location>
        <begin position="73"/>
        <end position="92"/>
    </location>
</feature>
<protein>
    <recommendedName>
        <fullName evidence="4">UbiA prenyltransferase family protein</fullName>
    </recommendedName>
</protein>
<proteinExistence type="predicted"/>
<sequence>MKWLKNLFKLYINSSIHTGIAVLCFTLVTFLEFGIEIDQNLLGFIFFGTISSYNFVKYASVARLHHSSLAENLKIIQVFSFFCFIALLWFTLKQDYKTLFVSSILGMLTLLYATPVLKGHQNLRNIAGIKVFVIAITATGTGVLLPLLHQYEISLQDKILVVFQRILIHIVLMLPFEIRDLKFDDPSLKTIPQLFGVKNTKIFGSVLMLIAVGISIFRTNIGNQSFAGLCAFSVVVIGMLLASRIKQKPFYAAFWVEAAPIFWVLILVILNEIF</sequence>
<gene>
    <name evidence="2" type="ORF">SAMN04487907_105209</name>
</gene>
<dbReference type="OrthoDB" id="1467772at2"/>
<keyword evidence="3" id="KW-1185">Reference proteome</keyword>
<reference evidence="3" key="1">
    <citation type="submission" date="2016-10" db="EMBL/GenBank/DDBJ databases">
        <authorList>
            <person name="Varghese N."/>
            <person name="Submissions S."/>
        </authorList>
    </citation>
    <scope>NUCLEOTIDE SEQUENCE [LARGE SCALE GENOMIC DNA]</scope>
    <source>
        <strain evidence="3">DSM 24499</strain>
    </source>
</reference>
<dbReference type="STRING" id="1334022.SAMN04487907_105209"/>
<feature type="transmembrane region" description="Helical" evidence="1">
    <location>
        <begin position="250"/>
        <end position="270"/>
    </location>
</feature>
<feature type="transmembrane region" description="Helical" evidence="1">
    <location>
        <begin position="41"/>
        <end position="61"/>
    </location>
</feature>